<dbReference type="PANTHER" id="PTHR19848">
    <property type="entry name" value="WD40 REPEAT PROTEIN"/>
    <property type="match status" value="1"/>
</dbReference>
<organism evidence="4 5">
    <name type="scientific">Actinacidiphila acididurans</name>
    <dbReference type="NCBI Taxonomy" id="2784346"/>
    <lineage>
        <taxon>Bacteria</taxon>
        <taxon>Bacillati</taxon>
        <taxon>Actinomycetota</taxon>
        <taxon>Actinomycetes</taxon>
        <taxon>Kitasatosporales</taxon>
        <taxon>Streptomycetaceae</taxon>
        <taxon>Actinacidiphila</taxon>
    </lineage>
</organism>
<dbReference type="InterPro" id="IPR027417">
    <property type="entry name" value="P-loop_NTPase"/>
</dbReference>
<dbReference type="SUPFAM" id="SSF50998">
    <property type="entry name" value="Quinoprotein alcohol dehydrogenase-like"/>
    <property type="match status" value="1"/>
</dbReference>
<feature type="repeat" description="WD" evidence="3">
    <location>
        <begin position="1254"/>
        <end position="1292"/>
    </location>
</feature>
<feature type="repeat" description="WD" evidence="3">
    <location>
        <begin position="1070"/>
        <end position="1114"/>
    </location>
</feature>
<dbReference type="CDD" id="cd00200">
    <property type="entry name" value="WD40"/>
    <property type="match status" value="2"/>
</dbReference>
<gene>
    <name evidence="4" type="ORF">ITX44_22025</name>
</gene>
<dbReference type="InterPro" id="IPR015943">
    <property type="entry name" value="WD40/YVTN_repeat-like_dom_sf"/>
</dbReference>
<evidence type="ECO:0000313" key="4">
    <source>
        <dbReference type="EMBL" id="MBM9507162.1"/>
    </source>
</evidence>
<feature type="repeat" description="WD" evidence="3">
    <location>
        <begin position="1366"/>
        <end position="1382"/>
    </location>
</feature>
<dbReference type="InterPro" id="IPR011047">
    <property type="entry name" value="Quinoprotein_ADH-like_sf"/>
</dbReference>
<dbReference type="SMART" id="SM00320">
    <property type="entry name" value="WD40"/>
    <property type="match status" value="12"/>
</dbReference>
<dbReference type="PRINTS" id="PR00320">
    <property type="entry name" value="GPROTEINBRPT"/>
</dbReference>
<dbReference type="Pfam" id="PF00400">
    <property type="entry name" value="WD40"/>
    <property type="match status" value="9"/>
</dbReference>
<dbReference type="PROSITE" id="PS00678">
    <property type="entry name" value="WD_REPEATS_1"/>
    <property type="match status" value="1"/>
</dbReference>
<sequence length="1435" mass="150736">MAPDELSADGLEFFPVDIGSYRHHDNLDTATEVAAVAAALAPFAPYTVPWRAPAAERDAGAVEQRLTQWAHPAHPANTFLYWVGHGESNDDKALLAHAASPSPLVHSGVTPEQMLAYITARQNHPDSRDRWAVVVIDACRSDRFVELLSASAYLSSERPHNFLLVATSTRSTADLGAFSRALHTVLNSTFAADSVIDLRDLATELGRNLRDCPVLPHTSTGRALLRRAVPTAAGTITTTLDLLTEIQAVIDRLPPDEQRHFVPKAAGADLGEQSWHFEGREDERDTVLRWLDTAEQGLLTVTGAPGAGKSALLGHVLLHTRPHLRELLLRGGHLSPLPPGVPCPDDPFDAVLHLAGATARQTVDRLAEAAGLGGPPGELSVSERIGWLLDRISRRSGGLTLLLDALDEAAEPLVLAGRLIRPLAELPRVRVVVGTRRSTGEGPDLPGPARTDILDALAPPAAGDGPYARTALVVSRDPHAMSRYIRRRLAHATGRGDLSLQPWQIERAAVDIGHSGQEFLHARLAVHEILHDPAQVHDLAVLRKSTHRDLFASAIRRLTDRSPAFGPLLRALAFAQGRGLPVRDGVWATVAGALGAPSAGISDAAIHALTEAAAPYLVLDSEAGQTVYRLAHRTFTEFLTAEVPGHEEPHLAIAKALIATADAQPADTALNPYLVDHLAAHVALAGQQAWGELAGSPHVLDRTDVVSLVSEFMLHAFGRIDVPLAVAGTIATQHHAVTSPSADRAGLRELGMARTAGDYRPAATGRGAGTGRRDGFMSWSVRWSDLLPQPLHLTVHGHEGGVWAVVPFTAPDGRLRLATAADDRTVRLWDPLTGQAIGQPIHHEALVAAVVAFGAPDGRVLLASAGDSGTVHVWDPITGGPAAEHGSGHAGAVTAVAAFTTPDGRTLLATASDDRTVRLLDPMTGRAVGDSLTGHEAGVLSVAAFTGTDGRPLLASGSSDGQIRVWDALLGTPVGKAVTGHDHRIWALVPFHDRDGRRLLASGSEDRTVRVWDPFTGEAVGDPLTGHEAGVLSVAAFSVADGRPLLAAGGSTGRVRVADPLGSGDAGWPLTGHSGAVGAVAVFAAPDGRPLLATGSEDRTVRVWDPQADQPIVEPAAGHGSDVLSMTAFNGPGGGTLLATGHYSGSVRLWELDTGRIVGQHGIDDEGMIGVLTAFRAPDGRPLLALVVDGHTVYVRDALTGENVGQPLTSYGSDVMSLAVGTTAGGRPLLVTGTARGEIRIWDALTGDALGQPMTGHGDWVRAMRVLIAPDGRRLLATTGNDLTVRVWDLETQHPAGPPMSGHRSWVRALETFTNPDGRILLATAGNDSSVRIWDPLTGRAVSHLPGAHKGSVTGMVALRADGGTGSLLATGGADGTVRIWDPAASASWTLPLGVTAQAIVCAGRDLAVAGPEGLVTIRWYGHPARSGPVSRRPA</sequence>
<dbReference type="Proteomes" id="UP000749040">
    <property type="component" value="Unassembled WGS sequence"/>
</dbReference>
<keyword evidence="5" id="KW-1185">Reference proteome</keyword>
<dbReference type="SUPFAM" id="SSF52540">
    <property type="entry name" value="P-loop containing nucleoside triphosphate hydrolases"/>
    <property type="match status" value="1"/>
</dbReference>
<dbReference type="InterPro" id="IPR036322">
    <property type="entry name" value="WD40_repeat_dom_sf"/>
</dbReference>
<dbReference type="EMBL" id="JADKYB010000011">
    <property type="protein sequence ID" value="MBM9507162.1"/>
    <property type="molecule type" value="Genomic_DNA"/>
</dbReference>
<dbReference type="InterPro" id="IPR019775">
    <property type="entry name" value="WD40_repeat_CS"/>
</dbReference>
<evidence type="ECO:0000313" key="5">
    <source>
        <dbReference type="Proteomes" id="UP000749040"/>
    </source>
</evidence>
<evidence type="ECO:0000256" key="1">
    <source>
        <dbReference type="ARBA" id="ARBA00022574"/>
    </source>
</evidence>
<dbReference type="RefSeq" id="WP_205359006.1">
    <property type="nucleotide sequence ID" value="NZ_JADKYB010000011.1"/>
</dbReference>
<dbReference type="InterPro" id="IPR020472">
    <property type="entry name" value="WD40_PAC1"/>
</dbReference>
<comment type="caution">
    <text evidence="4">The sequence shown here is derived from an EMBL/GenBank/DDBJ whole genome shotgun (WGS) entry which is preliminary data.</text>
</comment>
<protein>
    <recommendedName>
        <fullName evidence="6">WD40 repeat protein</fullName>
    </recommendedName>
</protein>
<evidence type="ECO:0008006" key="6">
    <source>
        <dbReference type="Google" id="ProtNLM"/>
    </source>
</evidence>
<feature type="repeat" description="WD" evidence="3">
    <location>
        <begin position="817"/>
        <end position="839"/>
    </location>
</feature>
<keyword evidence="1 3" id="KW-0853">WD repeat</keyword>
<feature type="repeat" description="WD" evidence="3">
    <location>
        <begin position="1116"/>
        <end position="1160"/>
    </location>
</feature>
<dbReference type="Gene3D" id="2.130.10.10">
    <property type="entry name" value="YVTN repeat-like/Quinoprotein amine dehydrogenase"/>
    <property type="match status" value="5"/>
</dbReference>
<evidence type="ECO:0000256" key="2">
    <source>
        <dbReference type="ARBA" id="ARBA00022737"/>
    </source>
</evidence>
<feature type="repeat" description="WD" evidence="3">
    <location>
        <begin position="932"/>
        <end position="967"/>
    </location>
</feature>
<feature type="repeat" description="WD" evidence="3">
    <location>
        <begin position="1300"/>
        <end position="1344"/>
    </location>
</feature>
<evidence type="ECO:0000256" key="3">
    <source>
        <dbReference type="PROSITE-ProRule" id="PRU00221"/>
    </source>
</evidence>
<dbReference type="PROSITE" id="PS50294">
    <property type="entry name" value="WD_REPEATS_REGION"/>
    <property type="match status" value="4"/>
</dbReference>
<dbReference type="PANTHER" id="PTHR19848:SF8">
    <property type="entry name" value="F-BOX AND WD REPEAT DOMAIN CONTAINING 7"/>
    <property type="match status" value="1"/>
</dbReference>
<dbReference type="SUPFAM" id="SSF50978">
    <property type="entry name" value="WD40 repeat-like"/>
    <property type="match status" value="2"/>
</dbReference>
<feature type="repeat" description="WD" evidence="3">
    <location>
        <begin position="978"/>
        <end position="1022"/>
    </location>
</feature>
<keyword evidence="2" id="KW-0677">Repeat</keyword>
<dbReference type="InterPro" id="IPR001680">
    <property type="entry name" value="WD40_rpt"/>
</dbReference>
<dbReference type="PROSITE" id="PS50082">
    <property type="entry name" value="WD_REPEATS_2"/>
    <property type="match status" value="8"/>
</dbReference>
<reference evidence="4 5" key="1">
    <citation type="submission" date="2021-01" db="EMBL/GenBank/DDBJ databases">
        <title>Streptomyces acididurans sp. nov., isolated from a peat swamp forest soil.</title>
        <authorList>
            <person name="Chantavorakit T."/>
            <person name="Duangmal K."/>
        </authorList>
    </citation>
    <scope>NUCLEOTIDE SEQUENCE [LARGE SCALE GENOMIC DNA]</scope>
    <source>
        <strain evidence="4 5">KK5PA1</strain>
    </source>
</reference>
<accession>A0ABS2TVQ7</accession>
<proteinExistence type="predicted"/>
<name>A0ABS2TVQ7_9ACTN</name>